<dbReference type="WBParaSite" id="scaffold4377_cov188.g8019">
    <property type="protein sequence ID" value="scaffold4377_cov188.g8019"/>
    <property type="gene ID" value="scaffold4377_cov188.g8019"/>
</dbReference>
<sequence length="350" mass="40347">MSDSPDSIWYYFSRPNSGVIRCKFCSSIFQQDPTKSTGNLIRHLESKHKEQEKNRKNALEALKKKKIDAISSIPKITNFASSNSTASEPSEKKRKISGEQTVVECFKQWGIDGSKTRKLDRIIAEMISVDIMPFRSCEKIGFQRLLKFLAPNYGIKTRNFYVKEVEKAYDELFERVKNDINAQNSLTLTTDIWTSPHATLSLLSVTGHYIRLETSTNFLEPTVVLIAARQIKGSHTGQRICEELESVLSEFAIDKTKIHLILRDAQSSMKQATKLINIDSQDCFLHKIQLAVSDERIKKIIRKIRKSTIQREYFQNLQKELDLPEHILIKSTDVRCARDLWKISEQLIYL</sequence>
<keyword evidence="7" id="KW-0539">Nucleus</keyword>
<proteinExistence type="predicted"/>
<comment type="subcellular location">
    <subcellularLocation>
        <location evidence="1">Nucleus</location>
    </subcellularLocation>
</comment>
<keyword evidence="5" id="KW-0805">Transcription regulation</keyword>
<dbReference type="SUPFAM" id="SSF57667">
    <property type="entry name" value="beta-beta-alpha zinc fingers"/>
    <property type="match status" value="1"/>
</dbReference>
<dbReference type="GO" id="GO:0003677">
    <property type="term" value="F:DNA binding"/>
    <property type="evidence" value="ECO:0007669"/>
    <property type="project" value="InterPro"/>
</dbReference>
<protein>
    <submittedName>
        <fullName evidence="12">BED-type domain-containing protein</fullName>
    </submittedName>
</protein>
<reference evidence="12" key="1">
    <citation type="submission" date="2022-11" db="UniProtKB">
        <authorList>
            <consortium name="WormBaseParasite"/>
        </authorList>
    </citation>
    <scope>IDENTIFICATION</scope>
</reference>
<dbReference type="PROSITE" id="PS50808">
    <property type="entry name" value="ZF_BED"/>
    <property type="match status" value="1"/>
</dbReference>
<organism evidence="11 12">
    <name type="scientific">Meloidogyne javanica</name>
    <name type="common">Root-knot nematode worm</name>
    <dbReference type="NCBI Taxonomy" id="6303"/>
    <lineage>
        <taxon>Eukaryota</taxon>
        <taxon>Metazoa</taxon>
        <taxon>Ecdysozoa</taxon>
        <taxon>Nematoda</taxon>
        <taxon>Chromadorea</taxon>
        <taxon>Rhabditida</taxon>
        <taxon>Tylenchina</taxon>
        <taxon>Tylenchomorpha</taxon>
        <taxon>Tylenchoidea</taxon>
        <taxon>Meloidogynidae</taxon>
        <taxon>Meloidogyninae</taxon>
        <taxon>Meloidogyne</taxon>
        <taxon>Meloidogyne incognita group</taxon>
    </lineage>
</organism>
<keyword evidence="3 8" id="KW-0863">Zinc-finger</keyword>
<dbReference type="InterPro" id="IPR052035">
    <property type="entry name" value="ZnF_BED_domain_contain"/>
</dbReference>
<evidence type="ECO:0000256" key="9">
    <source>
        <dbReference type="SAM" id="Coils"/>
    </source>
</evidence>
<feature type="coiled-coil region" evidence="9">
    <location>
        <begin position="41"/>
        <end position="69"/>
    </location>
</feature>
<evidence type="ECO:0000256" key="2">
    <source>
        <dbReference type="ARBA" id="ARBA00022723"/>
    </source>
</evidence>
<dbReference type="GO" id="GO:0009791">
    <property type="term" value="P:post-embryonic development"/>
    <property type="evidence" value="ECO:0007669"/>
    <property type="project" value="UniProtKB-ARBA"/>
</dbReference>
<name>A0A915ML24_MELJA</name>
<evidence type="ECO:0000313" key="11">
    <source>
        <dbReference type="Proteomes" id="UP000887561"/>
    </source>
</evidence>
<accession>A0A915ML24</accession>
<dbReference type="InterPro" id="IPR036236">
    <property type="entry name" value="Znf_C2H2_sf"/>
</dbReference>
<dbReference type="Pfam" id="PF02892">
    <property type="entry name" value="zf-BED"/>
    <property type="match status" value="1"/>
</dbReference>
<dbReference type="InterPro" id="IPR003656">
    <property type="entry name" value="Znf_BED"/>
</dbReference>
<keyword evidence="2" id="KW-0479">Metal-binding</keyword>
<dbReference type="PANTHER" id="PTHR46481:SF10">
    <property type="entry name" value="ZINC FINGER BED DOMAIN-CONTAINING PROTEIN 39"/>
    <property type="match status" value="1"/>
</dbReference>
<dbReference type="PANTHER" id="PTHR46481">
    <property type="entry name" value="ZINC FINGER BED DOMAIN-CONTAINING PROTEIN 4"/>
    <property type="match status" value="1"/>
</dbReference>
<dbReference type="GO" id="GO:0008270">
    <property type="term" value="F:zinc ion binding"/>
    <property type="evidence" value="ECO:0007669"/>
    <property type="project" value="UniProtKB-KW"/>
</dbReference>
<evidence type="ECO:0000256" key="1">
    <source>
        <dbReference type="ARBA" id="ARBA00004123"/>
    </source>
</evidence>
<dbReference type="SMART" id="SM00614">
    <property type="entry name" value="ZnF_BED"/>
    <property type="match status" value="1"/>
</dbReference>
<keyword evidence="4" id="KW-0862">Zinc</keyword>
<keyword evidence="6" id="KW-0804">Transcription</keyword>
<dbReference type="GO" id="GO:0005634">
    <property type="term" value="C:nucleus"/>
    <property type="evidence" value="ECO:0007669"/>
    <property type="project" value="UniProtKB-SubCell"/>
</dbReference>
<evidence type="ECO:0000256" key="6">
    <source>
        <dbReference type="ARBA" id="ARBA00023163"/>
    </source>
</evidence>
<dbReference type="Proteomes" id="UP000887561">
    <property type="component" value="Unplaced"/>
</dbReference>
<evidence type="ECO:0000259" key="10">
    <source>
        <dbReference type="PROSITE" id="PS50808"/>
    </source>
</evidence>
<evidence type="ECO:0000256" key="4">
    <source>
        <dbReference type="ARBA" id="ARBA00022833"/>
    </source>
</evidence>
<keyword evidence="11" id="KW-1185">Reference proteome</keyword>
<evidence type="ECO:0000256" key="8">
    <source>
        <dbReference type="PROSITE-ProRule" id="PRU00027"/>
    </source>
</evidence>
<feature type="domain" description="BED-type" evidence="10">
    <location>
        <begin position="3"/>
        <end position="55"/>
    </location>
</feature>
<dbReference type="SUPFAM" id="SSF53098">
    <property type="entry name" value="Ribonuclease H-like"/>
    <property type="match status" value="1"/>
</dbReference>
<evidence type="ECO:0000313" key="12">
    <source>
        <dbReference type="WBParaSite" id="scaffold4377_cov188.g8019"/>
    </source>
</evidence>
<evidence type="ECO:0000256" key="5">
    <source>
        <dbReference type="ARBA" id="ARBA00023015"/>
    </source>
</evidence>
<keyword evidence="9" id="KW-0175">Coiled coil</keyword>
<evidence type="ECO:0000256" key="3">
    <source>
        <dbReference type="ARBA" id="ARBA00022771"/>
    </source>
</evidence>
<evidence type="ECO:0000256" key="7">
    <source>
        <dbReference type="ARBA" id="ARBA00023242"/>
    </source>
</evidence>
<dbReference type="InterPro" id="IPR012337">
    <property type="entry name" value="RNaseH-like_sf"/>
</dbReference>
<dbReference type="AlphaFoldDB" id="A0A915ML24"/>